<dbReference type="Proteomes" id="UP001220064">
    <property type="component" value="Chromosome"/>
</dbReference>
<protein>
    <submittedName>
        <fullName evidence="1">Uncharacterized protein</fullName>
    </submittedName>
</protein>
<accession>A0ABY7U758</accession>
<proteinExistence type="predicted"/>
<keyword evidence="2" id="KW-1185">Reference proteome</keyword>
<gene>
    <name evidence="1" type="ORF">CMASS_05395</name>
</gene>
<reference evidence="1 2" key="1">
    <citation type="submission" date="2020-10" db="EMBL/GenBank/DDBJ databases">
        <title>Complete genome sequence of Corynebacterium massiliense DSM 45435, type strain of Corynebacterium massiliense.</title>
        <authorList>
            <person name="Busche T."/>
            <person name="Kalinowski J."/>
            <person name="Ruckert C."/>
        </authorList>
    </citation>
    <scope>NUCLEOTIDE SEQUENCE [LARGE SCALE GENOMIC DNA]</scope>
    <source>
        <strain evidence="1 2">DSM 45435</strain>
    </source>
</reference>
<dbReference type="EMBL" id="CP063189">
    <property type="protein sequence ID" value="WCZ32521.1"/>
    <property type="molecule type" value="Genomic_DNA"/>
</dbReference>
<evidence type="ECO:0000313" key="2">
    <source>
        <dbReference type="Proteomes" id="UP001220064"/>
    </source>
</evidence>
<name>A0ABY7U758_9CORY</name>
<evidence type="ECO:0000313" key="1">
    <source>
        <dbReference type="EMBL" id="WCZ32521.1"/>
    </source>
</evidence>
<dbReference type="RefSeq" id="WP_027018447.1">
    <property type="nucleotide sequence ID" value="NZ_ATVG01000001.1"/>
</dbReference>
<sequence length="126" mass="13916">MSIRADFQADVDEFIGDLESFATGSYLKPEERENWEQPFDPAALPGLKSRIENLLDALDELPDDPTGPVLATIVTRHVEDIDEYNDSFAGAIVEKEEKDELRELIYNAAGATGADDEALAQLPDFS</sequence>
<organism evidence="1 2">
    <name type="scientific">Corynebacterium massiliense DSM 45435</name>
    <dbReference type="NCBI Taxonomy" id="1121364"/>
    <lineage>
        <taxon>Bacteria</taxon>
        <taxon>Bacillati</taxon>
        <taxon>Actinomycetota</taxon>
        <taxon>Actinomycetes</taxon>
        <taxon>Mycobacteriales</taxon>
        <taxon>Corynebacteriaceae</taxon>
        <taxon>Corynebacterium</taxon>
    </lineage>
</organism>